<accession>A0A4Q0SJ15</accession>
<dbReference type="RefSeq" id="WP_128916274.1">
    <property type="nucleotide sequence ID" value="NZ_LBJQ01000006.1"/>
</dbReference>
<dbReference type="AlphaFoldDB" id="A0A4Q0SJ15"/>
<dbReference type="PROSITE" id="PS51257">
    <property type="entry name" value="PROKAR_LIPOPROTEIN"/>
    <property type="match status" value="1"/>
</dbReference>
<sequence length="207" mass="21914">MILRQTCHLIGIAATLGGCANTASVHYGPAEQTVQVEQKSGFLFLQSLRRSETHRLRSFIATASRGRPDALHLDVTGSPRLISQVAHQARAMGVAAYNIRLSVSALDSSSHAGAKIEAITFEAYPPSCPSLFIVGPTVNDNSFDPTLGCSTRSNLATMVNDPVDLLENRSTMPSNGERAADPLAREGTFAPHSKSKGEDGAGDKVAP</sequence>
<keyword evidence="3" id="KW-1185">Reference proteome</keyword>
<evidence type="ECO:0000256" key="1">
    <source>
        <dbReference type="SAM" id="MobiDB-lite"/>
    </source>
</evidence>
<evidence type="ECO:0000313" key="2">
    <source>
        <dbReference type="EMBL" id="RXH38011.1"/>
    </source>
</evidence>
<proteinExistence type="predicted"/>
<feature type="region of interest" description="Disordered" evidence="1">
    <location>
        <begin position="166"/>
        <end position="207"/>
    </location>
</feature>
<dbReference type="Pfam" id="PF09476">
    <property type="entry name" value="Pilus_CpaD"/>
    <property type="match status" value="1"/>
</dbReference>
<dbReference type="Proteomes" id="UP000289546">
    <property type="component" value="Unassembled WGS sequence"/>
</dbReference>
<comment type="caution">
    <text evidence="2">The sequence shown here is derived from an EMBL/GenBank/DDBJ whole genome shotgun (WGS) entry which is preliminary data.</text>
</comment>
<organism evidence="2 3">
    <name type="scientific">Bradyrhizobium nanningense</name>
    <dbReference type="NCBI Taxonomy" id="1325118"/>
    <lineage>
        <taxon>Bacteria</taxon>
        <taxon>Pseudomonadati</taxon>
        <taxon>Pseudomonadota</taxon>
        <taxon>Alphaproteobacteria</taxon>
        <taxon>Hyphomicrobiales</taxon>
        <taxon>Nitrobacteraceae</taxon>
        <taxon>Bradyrhizobium</taxon>
    </lineage>
</organism>
<dbReference type="InterPro" id="IPR019027">
    <property type="entry name" value="Pilus_biogenesis_CpaD-related"/>
</dbReference>
<protein>
    <recommendedName>
        <fullName evidence="4">Pilus assembly protein CpaD</fullName>
    </recommendedName>
</protein>
<gene>
    <name evidence="2" type="ORF">XH99_01725</name>
</gene>
<feature type="compositionally biased region" description="Basic and acidic residues" evidence="1">
    <location>
        <begin position="195"/>
        <end position="207"/>
    </location>
</feature>
<reference evidence="2 3" key="1">
    <citation type="submission" date="2015-04" db="EMBL/GenBank/DDBJ databases">
        <title>Comparative genomics of rhizobia nodulating Arachis hypogaea in China.</title>
        <authorList>
            <person name="Li Y."/>
        </authorList>
    </citation>
    <scope>NUCLEOTIDE SEQUENCE [LARGE SCALE GENOMIC DNA]</scope>
    <source>
        <strain evidence="2 3">CCBAU 51757</strain>
    </source>
</reference>
<evidence type="ECO:0000313" key="3">
    <source>
        <dbReference type="Proteomes" id="UP000289546"/>
    </source>
</evidence>
<name>A0A4Q0SJ15_9BRAD</name>
<evidence type="ECO:0008006" key="4">
    <source>
        <dbReference type="Google" id="ProtNLM"/>
    </source>
</evidence>
<dbReference type="EMBL" id="LBJQ01000006">
    <property type="protein sequence ID" value="RXH38011.1"/>
    <property type="molecule type" value="Genomic_DNA"/>
</dbReference>